<dbReference type="Pfam" id="PF00627">
    <property type="entry name" value="UBA"/>
    <property type="match status" value="2"/>
</dbReference>
<dbReference type="InterPro" id="IPR015940">
    <property type="entry name" value="UBA"/>
</dbReference>
<feature type="active site" description="Nucleophile" evidence="12">
    <location>
        <position position="324"/>
    </location>
</feature>
<dbReference type="InterPro" id="IPR009060">
    <property type="entry name" value="UBA-like_sf"/>
</dbReference>
<dbReference type="SUPFAM" id="SSF57850">
    <property type="entry name" value="RING/U-box"/>
    <property type="match status" value="1"/>
</dbReference>
<dbReference type="Proteomes" id="UP000007110">
    <property type="component" value="Unassembled WGS sequence"/>
</dbReference>
<dbReference type="GO" id="GO:0016579">
    <property type="term" value="P:protein deubiquitination"/>
    <property type="evidence" value="ECO:0007669"/>
    <property type="project" value="InterPro"/>
</dbReference>
<evidence type="ECO:0000256" key="13">
    <source>
        <dbReference type="PIRSR" id="PIRSR016308-2"/>
    </source>
</evidence>
<dbReference type="SUPFAM" id="SSF54001">
    <property type="entry name" value="Cysteine proteinases"/>
    <property type="match status" value="1"/>
</dbReference>
<sequence length="802" mass="90292">MAASKLHEFLDKIRIPGAGDKVYKDECAYCFDNPESETGLFVCMNTFLGFGKDYVRRHYERTKNPVYLHLKTIKKKKPKTEEEKEKEKPTRLAIGMQGGFDVEDENQYEYEEHNSVVILPDFTEIPLPNAELPEEVQLSIASILSATSASKAEQIQAWDGEAKILSRHAANLKQLDNGVKVPPKGWKCSMCDLKDNLWMNLTDGTILCGRRYFDGTGGNNHAVEQYDQTKYPLAVKLGTITPNGADVYSYVEDEMVDDPLLATHLTHFGINMMNMEKTDKTMTELEIDLNMRVAEWDTIQESGSQLKPLFGPGLTGLKNMGNSCYLNSVMQVLFSIPDFVNRYASKKDEIFTSAPADPRGDFNVQMAKLGYGLASGRYSQEPKTTDSGDQSEAKKQSGVAPRMFKSLVGKGHQEFSTNRQQDAQEYLLHLFSIIERHSRNLNNPCDCLQLELEERIQCSQSNQVKYKKRTDYILAVPIPLEAATNLNAFVAYQAKKAELEAKKERVDPKDIVRPHICLQDCLEAFAAQEKVEDFYSAAINAKTVALRSTRIASFPDFLIIQLKKFTLGEDWTPKKLDVSVDMPDELDLSRYRGNGIQPGETELPDGDGPPEPEPVIDEGMVSLLAEMGFAKEGCRKAVYHTKNTGTDAAMNWIFEHSADPDFAEPLQLGQAKKKQKTEIVASEEGIMMIMSMGFTREQSIKALRATDNNLERAADWIFSHPDELLDTPMETEQPSGPTCRDGNGKYQLFAFVSHMGTSTACGHYVCHIKKEGRWVIFNDDKVAQSEKPPKDLGYIYFYKRLN</sequence>
<keyword evidence="9 11" id="KW-0788">Thiol protease</keyword>
<dbReference type="GO" id="GO:0004843">
    <property type="term" value="F:cysteine-type deubiquitinase activity"/>
    <property type="evidence" value="ECO:0007669"/>
    <property type="project" value="UniProtKB-UniRule"/>
</dbReference>
<dbReference type="PIRSF" id="PIRSF016308">
    <property type="entry name" value="UBP"/>
    <property type="match status" value="1"/>
</dbReference>
<feature type="binding site" evidence="13">
    <location>
        <begin position="210"/>
        <end position="213"/>
    </location>
    <ligand>
        <name>substrate</name>
    </ligand>
</feature>
<feature type="binding site" evidence="14">
    <location>
        <position position="188"/>
    </location>
    <ligand>
        <name>Zn(2+)</name>
        <dbReference type="ChEBI" id="CHEBI:29105"/>
    </ligand>
</feature>
<comment type="similarity">
    <text evidence="2 11 16">Belongs to the peptidase C19 family.</text>
</comment>
<evidence type="ECO:0000313" key="21">
    <source>
        <dbReference type="EnsemblMetazoa" id="XP_030842725"/>
    </source>
</evidence>
<evidence type="ECO:0000259" key="18">
    <source>
        <dbReference type="PROSITE" id="PS50030"/>
    </source>
</evidence>
<dbReference type="InterPro" id="IPR028889">
    <property type="entry name" value="USP"/>
</dbReference>
<dbReference type="EC" id="3.4.19.12" evidence="11 16"/>
<dbReference type="KEGG" id="spu:592342"/>
<dbReference type="GO" id="GO:0008270">
    <property type="term" value="F:zinc ion binding"/>
    <property type="evidence" value="ECO:0007669"/>
    <property type="project" value="UniProtKB-UniRule"/>
</dbReference>
<evidence type="ECO:0000256" key="15">
    <source>
        <dbReference type="PROSITE-ProRule" id="PRU00502"/>
    </source>
</evidence>
<feature type="binding site" evidence="13">
    <location>
        <position position="248"/>
    </location>
    <ligand>
        <name>substrate</name>
    </ligand>
</feature>
<dbReference type="SMART" id="SM00290">
    <property type="entry name" value="ZnF_UBP"/>
    <property type="match status" value="1"/>
</dbReference>
<dbReference type="RefSeq" id="XP_030842725.1">
    <property type="nucleotide sequence ID" value="XM_030986865.1"/>
</dbReference>
<dbReference type="OrthoDB" id="361536at2759"/>
<dbReference type="AlphaFoldDB" id="A0A7M7NZ42"/>
<dbReference type="EnsemblMetazoa" id="XM_030986865">
    <property type="protein sequence ID" value="XP_030842725"/>
    <property type="gene ID" value="LOC592342"/>
</dbReference>
<evidence type="ECO:0000313" key="22">
    <source>
        <dbReference type="Proteomes" id="UP000007110"/>
    </source>
</evidence>
<reference evidence="22" key="1">
    <citation type="submission" date="2015-02" db="EMBL/GenBank/DDBJ databases">
        <title>Genome sequencing for Strongylocentrotus purpuratus.</title>
        <authorList>
            <person name="Murali S."/>
            <person name="Liu Y."/>
            <person name="Vee V."/>
            <person name="English A."/>
            <person name="Wang M."/>
            <person name="Skinner E."/>
            <person name="Han Y."/>
            <person name="Muzny D.M."/>
            <person name="Worley K.C."/>
            <person name="Gibbs R.A."/>
        </authorList>
    </citation>
    <scope>NUCLEOTIDE SEQUENCE</scope>
</reference>
<dbReference type="InterPro" id="IPR013083">
    <property type="entry name" value="Znf_RING/FYVE/PHD"/>
</dbReference>
<evidence type="ECO:0000256" key="11">
    <source>
        <dbReference type="PIRNR" id="PIRNR016308"/>
    </source>
</evidence>
<feature type="region of interest" description="Disordered" evidence="17">
    <location>
        <begin position="590"/>
        <end position="611"/>
    </location>
</feature>
<feature type="region of interest" description="Disordered" evidence="17">
    <location>
        <begin position="377"/>
        <end position="399"/>
    </location>
</feature>
<dbReference type="FunFam" id="3.90.70.10:FF:000231">
    <property type="entry name" value="Ubiquitin carboxyl-terminal hydrolase"/>
    <property type="match status" value="1"/>
</dbReference>
<keyword evidence="8 11" id="KW-0378">Hydrolase</keyword>
<dbReference type="SMART" id="SM00165">
    <property type="entry name" value="UBA"/>
    <property type="match status" value="2"/>
</dbReference>
<feature type="binding site" evidence="13">
    <location>
        <position position="198"/>
    </location>
    <ligand>
        <name>substrate</name>
    </ligand>
</feature>
<dbReference type="InterPro" id="IPR001394">
    <property type="entry name" value="Peptidase_C19_UCH"/>
</dbReference>
<reference evidence="21" key="2">
    <citation type="submission" date="2021-01" db="UniProtKB">
        <authorList>
            <consortium name="EnsemblMetazoa"/>
        </authorList>
    </citation>
    <scope>IDENTIFICATION</scope>
</reference>
<dbReference type="InterPro" id="IPR018200">
    <property type="entry name" value="USP_CS"/>
</dbReference>
<feature type="compositionally biased region" description="Basic and acidic residues" evidence="17">
    <location>
        <begin position="383"/>
        <end position="395"/>
    </location>
</feature>
<evidence type="ECO:0000256" key="6">
    <source>
        <dbReference type="ARBA" id="ARBA00022771"/>
    </source>
</evidence>
<dbReference type="GeneID" id="592342"/>
<feature type="domain" description="UBP-type" evidence="20">
    <location>
        <begin position="164"/>
        <end position="272"/>
    </location>
</feature>
<protein>
    <recommendedName>
        <fullName evidence="11 16">Ubiquitin carboxyl-terminal hydrolase</fullName>
        <ecNumber evidence="11 16">3.4.19.12</ecNumber>
    </recommendedName>
</protein>
<dbReference type="Gene3D" id="3.30.40.10">
    <property type="entry name" value="Zinc/RING finger domain, C3HC4 (zinc finger)"/>
    <property type="match status" value="2"/>
</dbReference>
<dbReference type="Pfam" id="PF00443">
    <property type="entry name" value="UCH"/>
    <property type="match status" value="1"/>
</dbReference>
<evidence type="ECO:0000256" key="16">
    <source>
        <dbReference type="RuleBase" id="RU366025"/>
    </source>
</evidence>
<organism evidence="21 22">
    <name type="scientific">Strongylocentrotus purpuratus</name>
    <name type="common">Purple sea urchin</name>
    <dbReference type="NCBI Taxonomy" id="7668"/>
    <lineage>
        <taxon>Eukaryota</taxon>
        <taxon>Metazoa</taxon>
        <taxon>Echinodermata</taxon>
        <taxon>Eleutherozoa</taxon>
        <taxon>Echinozoa</taxon>
        <taxon>Echinoidea</taxon>
        <taxon>Euechinoidea</taxon>
        <taxon>Echinacea</taxon>
        <taxon>Camarodonta</taxon>
        <taxon>Echinidea</taxon>
        <taxon>Strongylocentrotidae</taxon>
        <taxon>Strongylocentrotus</taxon>
    </lineage>
</organism>
<feature type="binding site" evidence="14">
    <location>
        <position position="221"/>
    </location>
    <ligand>
        <name>Zn(2+)</name>
        <dbReference type="ChEBI" id="CHEBI:29105"/>
    </ligand>
</feature>
<dbReference type="PANTHER" id="PTHR21646">
    <property type="entry name" value="UBIQUITIN CARBOXYL-TERMINAL HYDROLASE"/>
    <property type="match status" value="1"/>
</dbReference>
<comment type="catalytic activity">
    <reaction evidence="1 11 16">
        <text>Thiol-dependent hydrolysis of ester, thioester, amide, peptide and isopeptide bonds formed by the C-terminal Gly of ubiquitin (a 76-residue protein attached to proteins as an intracellular targeting signal).</text>
        <dbReference type="EC" id="3.4.19.12"/>
    </reaction>
</comment>
<evidence type="ECO:0000256" key="14">
    <source>
        <dbReference type="PIRSR" id="PIRSR016308-3"/>
    </source>
</evidence>
<keyword evidence="10 11" id="KW-0862">Zinc</keyword>
<dbReference type="CDD" id="cd14294">
    <property type="entry name" value="UBA1_UBP5_like"/>
    <property type="match status" value="1"/>
</dbReference>
<keyword evidence="3 11" id="KW-0645">Protease</keyword>
<dbReference type="SUPFAM" id="SSF46934">
    <property type="entry name" value="UBA-like"/>
    <property type="match status" value="1"/>
</dbReference>
<feature type="compositionally biased region" description="Acidic residues" evidence="17">
    <location>
        <begin position="602"/>
        <end position="611"/>
    </location>
</feature>
<dbReference type="PROSITE" id="PS00973">
    <property type="entry name" value="USP_2"/>
    <property type="match status" value="1"/>
</dbReference>
<dbReference type="InterPro" id="IPR050185">
    <property type="entry name" value="Ub_carboxyl-term_hydrolase"/>
</dbReference>
<keyword evidence="4 11" id="KW-0479">Metal-binding</keyword>
<dbReference type="CDD" id="cd14386">
    <property type="entry name" value="UBA2_UBP5"/>
    <property type="match status" value="1"/>
</dbReference>
<keyword evidence="7 11" id="KW-0833">Ubl conjugation pathway</keyword>
<dbReference type="OMA" id="FVPCEHT"/>
<evidence type="ECO:0000256" key="2">
    <source>
        <dbReference type="ARBA" id="ARBA00009085"/>
    </source>
</evidence>
<evidence type="ECO:0000256" key="12">
    <source>
        <dbReference type="PIRSR" id="PIRSR016308-1"/>
    </source>
</evidence>
<feature type="domain" description="UBA" evidence="18">
    <location>
        <begin position="680"/>
        <end position="720"/>
    </location>
</feature>
<feature type="binding site" evidence="14">
    <location>
        <position position="208"/>
    </location>
    <ligand>
        <name>Zn(2+)</name>
        <dbReference type="ChEBI" id="CHEBI:29105"/>
    </ligand>
</feature>
<evidence type="ECO:0000256" key="7">
    <source>
        <dbReference type="ARBA" id="ARBA00022786"/>
    </source>
</evidence>
<dbReference type="InterPro" id="IPR041432">
    <property type="entry name" value="UBP13_Znf-UBP_var"/>
</dbReference>
<feature type="domain" description="USP" evidence="19">
    <location>
        <begin position="315"/>
        <end position="801"/>
    </location>
</feature>
<dbReference type="PROSITE" id="PS00972">
    <property type="entry name" value="USP_1"/>
    <property type="match status" value="1"/>
</dbReference>
<dbReference type="Pfam" id="PF17807">
    <property type="entry name" value="zf-UBP_var"/>
    <property type="match status" value="1"/>
</dbReference>
<evidence type="ECO:0000256" key="3">
    <source>
        <dbReference type="ARBA" id="ARBA00022670"/>
    </source>
</evidence>
<dbReference type="PROSITE" id="PS50271">
    <property type="entry name" value="ZF_UBP"/>
    <property type="match status" value="1"/>
</dbReference>
<dbReference type="Pfam" id="PF02148">
    <property type="entry name" value="zf-UBP"/>
    <property type="match status" value="1"/>
</dbReference>
<evidence type="ECO:0000256" key="5">
    <source>
        <dbReference type="ARBA" id="ARBA00022737"/>
    </source>
</evidence>
<dbReference type="Gene3D" id="1.10.8.10">
    <property type="entry name" value="DNA helicase RuvA subunit, C-terminal domain"/>
    <property type="match status" value="2"/>
</dbReference>
<dbReference type="FunFam" id="1.10.8.10:FF:000003">
    <property type="entry name" value="UV excision repair protein RAD23 homolog"/>
    <property type="match status" value="1"/>
</dbReference>
<dbReference type="PROSITE" id="PS50030">
    <property type="entry name" value="UBA"/>
    <property type="match status" value="2"/>
</dbReference>
<dbReference type="InterPro" id="IPR016652">
    <property type="entry name" value="Ubiquitinyl_hydrolase"/>
</dbReference>
<dbReference type="FunCoup" id="A0A7M7NZ42">
    <property type="interactions" value="2363"/>
</dbReference>
<dbReference type="InterPro" id="IPR038765">
    <property type="entry name" value="Papain-like_cys_pep_sf"/>
</dbReference>
<dbReference type="GO" id="GO:0006508">
    <property type="term" value="P:proteolysis"/>
    <property type="evidence" value="ECO:0007669"/>
    <property type="project" value="UniProtKB-KW"/>
</dbReference>
<dbReference type="InterPro" id="IPR001607">
    <property type="entry name" value="Znf_UBP"/>
</dbReference>
<evidence type="ECO:0000259" key="19">
    <source>
        <dbReference type="PROSITE" id="PS50235"/>
    </source>
</evidence>
<feature type="binding site" evidence="13">
    <location>
        <position position="250"/>
    </location>
    <ligand>
        <name>substrate</name>
    </ligand>
</feature>
<feature type="domain" description="UBA" evidence="18">
    <location>
        <begin position="615"/>
        <end position="656"/>
    </location>
</feature>
<proteinExistence type="inferred from homology"/>
<dbReference type="PROSITE" id="PS50235">
    <property type="entry name" value="USP_3"/>
    <property type="match status" value="1"/>
</dbReference>
<evidence type="ECO:0000256" key="1">
    <source>
        <dbReference type="ARBA" id="ARBA00000707"/>
    </source>
</evidence>
<feature type="binding site" evidence="13">
    <location>
        <position position="253"/>
    </location>
    <ligand>
        <name>substrate</name>
    </ligand>
</feature>
<dbReference type="FunFam" id="1.10.8.10:FF:000016">
    <property type="entry name" value="Ubiquitin carboxyl-terminal hydrolase"/>
    <property type="match status" value="1"/>
</dbReference>
<dbReference type="PANTHER" id="PTHR21646:SF10">
    <property type="entry name" value="UBIQUITIN CARBOXYL-TERMINAL HYDROLASE 14"/>
    <property type="match status" value="1"/>
</dbReference>
<evidence type="ECO:0000259" key="20">
    <source>
        <dbReference type="PROSITE" id="PS50271"/>
    </source>
</evidence>
<feature type="binding site" evidence="14">
    <location>
        <position position="191"/>
    </location>
    <ligand>
        <name>Zn(2+)</name>
        <dbReference type="ChEBI" id="CHEBI:29105"/>
    </ligand>
</feature>
<evidence type="ECO:0000256" key="17">
    <source>
        <dbReference type="SAM" id="MobiDB-lite"/>
    </source>
</evidence>
<dbReference type="InParanoid" id="A0A7M7NZ42"/>
<accession>A0A7M7NZ42</accession>
<dbReference type="CDD" id="cd02658">
    <property type="entry name" value="Peptidase_C19B"/>
    <property type="match status" value="1"/>
</dbReference>
<evidence type="ECO:0000256" key="9">
    <source>
        <dbReference type="ARBA" id="ARBA00022807"/>
    </source>
</evidence>
<evidence type="ECO:0000256" key="4">
    <source>
        <dbReference type="ARBA" id="ARBA00022723"/>
    </source>
</evidence>
<dbReference type="Gene3D" id="3.90.70.10">
    <property type="entry name" value="Cysteine proteinases"/>
    <property type="match status" value="1"/>
</dbReference>
<dbReference type="FunFam" id="3.30.40.10:FF:000026">
    <property type="entry name" value="Ubiquitin carboxyl-terminal hydrolase"/>
    <property type="match status" value="1"/>
</dbReference>
<evidence type="ECO:0000256" key="10">
    <source>
        <dbReference type="ARBA" id="ARBA00022833"/>
    </source>
</evidence>
<feature type="active site" description="Proton acceptor" evidence="12">
    <location>
        <position position="763"/>
    </location>
</feature>
<keyword evidence="22" id="KW-1185">Reference proteome</keyword>
<name>A0A7M7NZ42_STRPU</name>
<evidence type="ECO:0000256" key="8">
    <source>
        <dbReference type="ARBA" id="ARBA00022801"/>
    </source>
</evidence>
<keyword evidence="5" id="KW-0677">Repeat</keyword>
<keyword evidence="6 15" id="KW-0863">Zinc-finger</keyword>